<sequence>MLAAYRTIDNIIINTNKPEEKGSWINLTNPTEDEIALVTNATGMEFDRFLKGALDDEERPRIETENEQILVIINVPIMQNATVIYETIPLGIILMENSFV</sequence>
<dbReference type="PANTHER" id="PTHR47891:SF2">
    <property type="entry name" value="MAGNESIUM AND COBALT TRANSPORTER"/>
    <property type="match status" value="1"/>
</dbReference>
<dbReference type="InterPro" id="IPR045861">
    <property type="entry name" value="CorA_cytoplasmic_dom"/>
</dbReference>
<dbReference type="GO" id="GO:0046873">
    <property type="term" value="F:metal ion transmembrane transporter activity"/>
    <property type="evidence" value="ECO:0007669"/>
    <property type="project" value="InterPro"/>
</dbReference>
<dbReference type="SUPFAM" id="SSF143865">
    <property type="entry name" value="CorA soluble domain-like"/>
    <property type="match status" value="1"/>
</dbReference>
<dbReference type="STRING" id="768704.Desmer_3249"/>
<accession>J7J2B9</accession>
<reference evidence="1 2" key="1">
    <citation type="journal article" date="2012" name="J. Bacteriol.">
        <title>Complete genome sequences of Desulfosporosinus orientis DSM765T, Desulfosporosinus youngiae DSM17734T, Desulfosporosinus meridiei DSM13257T, and Desulfosporosinus acidiphilus DSM22704T.</title>
        <authorList>
            <person name="Pester M."/>
            <person name="Brambilla E."/>
            <person name="Alazard D."/>
            <person name="Rattei T."/>
            <person name="Weinmaier T."/>
            <person name="Han J."/>
            <person name="Lucas S."/>
            <person name="Lapidus A."/>
            <person name="Cheng J.F."/>
            <person name="Goodwin L."/>
            <person name="Pitluck S."/>
            <person name="Peters L."/>
            <person name="Ovchinnikova G."/>
            <person name="Teshima H."/>
            <person name="Detter J.C."/>
            <person name="Han C.S."/>
            <person name="Tapia R."/>
            <person name="Land M.L."/>
            <person name="Hauser L."/>
            <person name="Kyrpides N.C."/>
            <person name="Ivanova N.N."/>
            <person name="Pagani I."/>
            <person name="Huntmann M."/>
            <person name="Wei C.L."/>
            <person name="Davenport K.W."/>
            <person name="Daligault H."/>
            <person name="Chain P.S."/>
            <person name="Chen A."/>
            <person name="Mavromatis K."/>
            <person name="Markowitz V."/>
            <person name="Szeto E."/>
            <person name="Mikhailova N."/>
            <person name="Pati A."/>
            <person name="Wagner M."/>
            <person name="Woyke T."/>
            <person name="Ollivier B."/>
            <person name="Klenk H.P."/>
            <person name="Spring S."/>
            <person name="Loy A."/>
        </authorList>
    </citation>
    <scope>NUCLEOTIDE SEQUENCE [LARGE SCALE GENOMIC DNA]</scope>
    <source>
        <strain evidence="2">ATCC BAA-275 / DSM 13257 / NCIMB 13706 / S10</strain>
    </source>
</reference>
<proteinExistence type="predicted"/>
<dbReference type="InterPro" id="IPR047199">
    <property type="entry name" value="CorA-like"/>
</dbReference>
<gene>
    <name evidence="1" type="ordered locus">Desmer_3249</name>
</gene>
<protein>
    <submittedName>
        <fullName evidence="1">Mg2+/Co2+ transporter</fullName>
    </submittedName>
</protein>
<evidence type="ECO:0000313" key="1">
    <source>
        <dbReference type="EMBL" id="AFQ45126.1"/>
    </source>
</evidence>
<dbReference type="Proteomes" id="UP000005262">
    <property type="component" value="Chromosome"/>
</dbReference>
<dbReference type="HOGENOM" id="CLU_2301277_0_0_9"/>
<dbReference type="InterPro" id="IPR002523">
    <property type="entry name" value="MgTranspt_CorA/ZnTranspt_ZntB"/>
</dbReference>
<keyword evidence="2" id="KW-1185">Reference proteome</keyword>
<reference evidence="2" key="2">
    <citation type="submission" date="2012-08" db="EMBL/GenBank/DDBJ databases">
        <title>Finished genome of Desulfosporosinus meridiei DSM 13257.</title>
        <authorList>
            <person name="Huntemann M."/>
            <person name="Wei C.-L."/>
            <person name="Han J."/>
            <person name="Detter J.C."/>
            <person name="Han C."/>
            <person name="Davenport K."/>
            <person name="Daligault H."/>
            <person name="Erkkila T."/>
            <person name="Gu W."/>
            <person name="Munk A.C.C."/>
            <person name="Teshima H."/>
            <person name="Xu Y."/>
            <person name="Chain P."/>
            <person name="Tapia R."/>
            <person name="Chen A."/>
            <person name="Krypides N."/>
            <person name="Mavromatis K."/>
            <person name="Markowitz V."/>
            <person name="Szeto E."/>
            <person name="Ivanova N."/>
            <person name="Mikhailova N."/>
            <person name="Ovchinnikova G."/>
            <person name="Pagani I."/>
            <person name="Pati A."/>
            <person name="Goodwin L."/>
            <person name="Peters L."/>
            <person name="Pitluck S."/>
            <person name="Woyke T."/>
            <person name="Pester M."/>
            <person name="Spring S."/>
            <person name="Ollivier B."/>
            <person name="Rattei T."/>
            <person name="Klenk H.-P."/>
            <person name="Wagner M."/>
            <person name="Loy A."/>
        </authorList>
    </citation>
    <scope>NUCLEOTIDE SEQUENCE [LARGE SCALE GENOMIC DNA]</scope>
    <source>
        <strain evidence="2">ATCC BAA-275 / DSM 13257 / NCIMB 13706 / S10</strain>
    </source>
</reference>
<dbReference type="KEGG" id="dmi:Desmer_3249"/>
<evidence type="ECO:0000313" key="2">
    <source>
        <dbReference type="Proteomes" id="UP000005262"/>
    </source>
</evidence>
<dbReference type="GO" id="GO:0016020">
    <property type="term" value="C:membrane"/>
    <property type="evidence" value="ECO:0007669"/>
    <property type="project" value="InterPro"/>
</dbReference>
<dbReference type="EMBL" id="CP003629">
    <property type="protein sequence ID" value="AFQ45126.1"/>
    <property type="molecule type" value="Genomic_DNA"/>
</dbReference>
<dbReference type="PANTHER" id="PTHR47891">
    <property type="entry name" value="TRANSPORTER-RELATED"/>
    <property type="match status" value="1"/>
</dbReference>
<dbReference type="RefSeq" id="WP_014904035.1">
    <property type="nucleotide sequence ID" value="NC_018515.1"/>
</dbReference>
<dbReference type="eggNOG" id="COG0598">
    <property type="taxonomic scope" value="Bacteria"/>
</dbReference>
<dbReference type="Pfam" id="PF01544">
    <property type="entry name" value="CorA"/>
    <property type="match status" value="1"/>
</dbReference>
<name>J7J2B9_DESMD</name>
<dbReference type="AlphaFoldDB" id="J7J2B9"/>
<dbReference type="Gene3D" id="3.30.460.20">
    <property type="entry name" value="CorA soluble domain-like"/>
    <property type="match status" value="1"/>
</dbReference>
<organism evidence="1 2">
    <name type="scientific">Desulfosporosinus meridiei (strain ATCC BAA-275 / DSM 13257 / KCTC 12902 / NCIMB 13706 / S10)</name>
    <dbReference type="NCBI Taxonomy" id="768704"/>
    <lineage>
        <taxon>Bacteria</taxon>
        <taxon>Bacillati</taxon>
        <taxon>Bacillota</taxon>
        <taxon>Clostridia</taxon>
        <taxon>Eubacteriales</taxon>
        <taxon>Desulfitobacteriaceae</taxon>
        <taxon>Desulfosporosinus</taxon>
    </lineage>
</organism>